<evidence type="ECO:0000313" key="5">
    <source>
        <dbReference type="Proteomes" id="UP000504636"/>
    </source>
</evidence>
<dbReference type="PANTHER" id="PTHR48081:SF8">
    <property type="entry name" value="ALPHA_BETA HYDROLASE FOLD-3 DOMAIN-CONTAINING PROTEIN-RELATED"/>
    <property type="match status" value="1"/>
</dbReference>
<evidence type="ECO:0000259" key="3">
    <source>
        <dbReference type="Pfam" id="PF07859"/>
    </source>
</evidence>
<dbReference type="GeneID" id="54469047"/>
<reference evidence="6" key="3">
    <citation type="submission" date="2025-04" db="UniProtKB">
        <authorList>
            <consortium name="RefSeq"/>
        </authorList>
    </citation>
    <scope>IDENTIFICATION</scope>
    <source>
        <strain evidence="6">CBS 304.34</strain>
    </source>
</reference>
<evidence type="ECO:0000313" key="6">
    <source>
        <dbReference type="RefSeq" id="XP_033576152.1"/>
    </source>
</evidence>
<dbReference type="RefSeq" id="XP_033576152.1">
    <property type="nucleotide sequence ID" value="XM_033728154.1"/>
</dbReference>
<keyword evidence="1" id="KW-0378">Hydrolase</keyword>
<gene>
    <name evidence="4 6" type="ORF">BDZ99DRAFT_571982</name>
</gene>
<organism evidence="4">
    <name type="scientific">Mytilinidion resinicola</name>
    <dbReference type="NCBI Taxonomy" id="574789"/>
    <lineage>
        <taxon>Eukaryota</taxon>
        <taxon>Fungi</taxon>
        <taxon>Dikarya</taxon>
        <taxon>Ascomycota</taxon>
        <taxon>Pezizomycotina</taxon>
        <taxon>Dothideomycetes</taxon>
        <taxon>Pleosporomycetidae</taxon>
        <taxon>Mytilinidiales</taxon>
        <taxon>Mytilinidiaceae</taxon>
        <taxon>Mytilinidion</taxon>
    </lineage>
</organism>
<keyword evidence="5" id="KW-1185">Reference proteome</keyword>
<dbReference type="Gene3D" id="3.40.50.1820">
    <property type="entry name" value="alpha/beta hydrolase"/>
    <property type="match status" value="1"/>
</dbReference>
<protein>
    <recommendedName>
        <fullName evidence="3">Alpha/beta hydrolase fold-3 domain-containing protein</fullName>
    </recommendedName>
</protein>
<dbReference type="Proteomes" id="UP000504636">
    <property type="component" value="Unplaced"/>
</dbReference>
<dbReference type="EMBL" id="MU003702">
    <property type="protein sequence ID" value="KAF2809188.1"/>
    <property type="molecule type" value="Genomic_DNA"/>
</dbReference>
<feature type="domain" description="Alpha/beta hydrolase fold-3" evidence="3">
    <location>
        <begin position="92"/>
        <end position="307"/>
    </location>
</feature>
<dbReference type="InterPro" id="IPR013094">
    <property type="entry name" value="AB_hydrolase_3"/>
</dbReference>
<accession>A0A6A6YKX8</accession>
<proteinExistence type="predicted"/>
<dbReference type="AlphaFoldDB" id="A0A6A6YKX8"/>
<dbReference type="OrthoDB" id="408631at2759"/>
<name>A0A6A6YKX8_9PEZI</name>
<reference evidence="4 6" key="1">
    <citation type="journal article" date="2020" name="Stud. Mycol.">
        <title>101 Dothideomycetes genomes: a test case for predicting lifestyles and emergence of pathogens.</title>
        <authorList>
            <person name="Haridas S."/>
            <person name="Albert R."/>
            <person name="Binder M."/>
            <person name="Bloem J."/>
            <person name="Labutti K."/>
            <person name="Salamov A."/>
            <person name="Andreopoulos B."/>
            <person name="Baker S."/>
            <person name="Barry K."/>
            <person name="Bills G."/>
            <person name="Bluhm B."/>
            <person name="Cannon C."/>
            <person name="Castanera R."/>
            <person name="Culley D."/>
            <person name="Daum C."/>
            <person name="Ezra D."/>
            <person name="Gonzalez J."/>
            <person name="Henrissat B."/>
            <person name="Kuo A."/>
            <person name="Liang C."/>
            <person name="Lipzen A."/>
            <person name="Lutzoni F."/>
            <person name="Magnuson J."/>
            <person name="Mondo S."/>
            <person name="Nolan M."/>
            <person name="Ohm R."/>
            <person name="Pangilinan J."/>
            <person name="Park H.-J."/>
            <person name="Ramirez L."/>
            <person name="Alfaro M."/>
            <person name="Sun H."/>
            <person name="Tritt A."/>
            <person name="Yoshinaga Y."/>
            <person name="Zwiers L.-H."/>
            <person name="Turgeon B."/>
            <person name="Goodwin S."/>
            <person name="Spatafora J."/>
            <person name="Crous P."/>
            <person name="Grigoriev I."/>
        </authorList>
    </citation>
    <scope>NUCLEOTIDE SEQUENCE</scope>
    <source>
        <strain evidence="4 6">CBS 304.34</strain>
    </source>
</reference>
<dbReference type="InterPro" id="IPR029058">
    <property type="entry name" value="AB_hydrolase_fold"/>
</dbReference>
<evidence type="ECO:0000256" key="2">
    <source>
        <dbReference type="SAM" id="MobiDB-lite"/>
    </source>
</evidence>
<evidence type="ECO:0000256" key="1">
    <source>
        <dbReference type="ARBA" id="ARBA00022801"/>
    </source>
</evidence>
<feature type="region of interest" description="Disordered" evidence="2">
    <location>
        <begin position="48"/>
        <end position="67"/>
    </location>
</feature>
<evidence type="ECO:0000313" key="4">
    <source>
        <dbReference type="EMBL" id="KAF2809188.1"/>
    </source>
</evidence>
<dbReference type="SUPFAM" id="SSF53474">
    <property type="entry name" value="alpha/beta-Hydrolases"/>
    <property type="match status" value="1"/>
</dbReference>
<dbReference type="GO" id="GO:0016787">
    <property type="term" value="F:hydrolase activity"/>
    <property type="evidence" value="ECO:0007669"/>
    <property type="project" value="UniProtKB-KW"/>
</dbReference>
<dbReference type="Pfam" id="PF07859">
    <property type="entry name" value="Abhydrolase_3"/>
    <property type="match status" value="1"/>
</dbReference>
<dbReference type="PANTHER" id="PTHR48081">
    <property type="entry name" value="AB HYDROLASE SUPERFAMILY PROTEIN C4A8.06C"/>
    <property type="match status" value="1"/>
</dbReference>
<dbReference type="InterPro" id="IPR050300">
    <property type="entry name" value="GDXG_lipolytic_enzyme"/>
</dbReference>
<sequence>MPLTRSAILALADPDPETAEALNFSPQLPNNSSIDFWRTIETTRRPTILASLGPPPTGLTERDHQVPTRDGHNITVRSYSPDVAPAGGRSLIVMYHGGGFCLGGLETETPTCRAWALQLGAVVLNVEYRRAPEWVFPTPVKDAWDAFKWAATNASELGADPAAGFLVAGVSAGGNMASVVAHLARNEGVVPRLTGQYLSVPALIPADKVPEEYKEEYLSREQNRDSPLLPRTMVEMFETSHKADSDSPLFATFNDLSGHADLPPTYFQVCGADPYRDDAVIYERVLREDYKIPTKVDMYKGLPHMFWAMIPGLKQSAQWKADRVDGMRWLLEQ</sequence>
<reference evidence="6" key="2">
    <citation type="submission" date="2020-04" db="EMBL/GenBank/DDBJ databases">
        <authorList>
            <consortium name="NCBI Genome Project"/>
        </authorList>
    </citation>
    <scope>NUCLEOTIDE SEQUENCE</scope>
    <source>
        <strain evidence="6">CBS 304.34</strain>
    </source>
</reference>